<sequence length="184" mass="19522">MPEAYPNLVAGQRLTASLLRSMQPQVARKTADTALSATTTQTLDPHLQFTAEANSVYVFDGWLAYDSDIAADLVIAFSTPSGTKGKWCGFGTGTTVISGTSGNATQQNAVSTWGYTVRVEYTDIASPRTFGGLNVGNPESIYLYGTARFGPTGGTWGLTWAQAVSTASATTVYTDSWLKAQRIA</sequence>
<gene>
    <name evidence="1" type="ORF">SAMN04490357_1052</name>
</gene>
<name>A0A1H4PC14_9ACTN</name>
<evidence type="ECO:0000313" key="1">
    <source>
        <dbReference type="EMBL" id="SEC04977.1"/>
    </source>
</evidence>
<dbReference type="RefSeq" id="WP_074991006.1">
    <property type="nucleotide sequence ID" value="NZ_FNTD01000004.1"/>
</dbReference>
<dbReference type="EMBL" id="FNTD01000004">
    <property type="protein sequence ID" value="SEC04977.1"/>
    <property type="molecule type" value="Genomic_DNA"/>
</dbReference>
<accession>A0A1H4PC14</accession>
<dbReference type="Proteomes" id="UP000182375">
    <property type="component" value="Unassembled WGS sequence"/>
</dbReference>
<evidence type="ECO:0000313" key="2">
    <source>
        <dbReference type="Proteomes" id="UP000182375"/>
    </source>
</evidence>
<proteinExistence type="predicted"/>
<protein>
    <submittedName>
        <fullName evidence="1">Uncharacterized protein</fullName>
    </submittedName>
</protein>
<dbReference type="GeneID" id="95510291"/>
<dbReference type="AlphaFoldDB" id="A0A1H4PC14"/>
<organism evidence="1 2">
    <name type="scientific">Streptomyces misionensis</name>
    <dbReference type="NCBI Taxonomy" id="67331"/>
    <lineage>
        <taxon>Bacteria</taxon>
        <taxon>Bacillati</taxon>
        <taxon>Actinomycetota</taxon>
        <taxon>Actinomycetes</taxon>
        <taxon>Kitasatosporales</taxon>
        <taxon>Streptomycetaceae</taxon>
        <taxon>Streptomyces</taxon>
    </lineage>
</organism>
<reference evidence="1 2" key="1">
    <citation type="submission" date="2016-10" db="EMBL/GenBank/DDBJ databases">
        <authorList>
            <person name="de Groot N.N."/>
        </authorList>
    </citation>
    <scope>NUCLEOTIDE SEQUENCE [LARGE SCALE GENOMIC DNA]</scope>
    <source>
        <strain evidence="1 2">DSM 40306</strain>
    </source>
</reference>
<dbReference type="STRING" id="67331.SAMN04490357_1052"/>